<evidence type="ECO:0008006" key="3">
    <source>
        <dbReference type="Google" id="ProtNLM"/>
    </source>
</evidence>
<dbReference type="InterPro" id="IPR036691">
    <property type="entry name" value="Endo/exonu/phosph_ase_sf"/>
</dbReference>
<accession>A0A1Q3BM92</accession>
<dbReference type="OrthoDB" id="1742140at2759"/>
<gene>
    <name evidence="1" type="ORF">CFOL_v3_12651</name>
</gene>
<reference evidence="2" key="1">
    <citation type="submission" date="2016-04" db="EMBL/GenBank/DDBJ databases">
        <title>Cephalotus genome sequencing.</title>
        <authorList>
            <person name="Fukushima K."/>
            <person name="Hasebe M."/>
            <person name="Fang X."/>
        </authorList>
    </citation>
    <scope>NUCLEOTIDE SEQUENCE [LARGE SCALE GENOMIC DNA]</scope>
    <source>
        <strain evidence="2">cv. St1</strain>
    </source>
</reference>
<name>A0A1Q3BM92_CEPFO</name>
<dbReference type="PANTHER" id="PTHR35218:SF7">
    <property type="entry name" value="ENDONUCLEASE_EXONUCLEASE_PHOSPHATASE"/>
    <property type="match status" value="1"/>
</dbReference>
<proteinExistence type="predicted"/>
<comment type="caution">
    <text evidence="1">The sequence shown here is derived from an EMBL/GenBank/DDBJ whole genome shotgun (WGS) entry which is preliminary data.</text>
</comment>
<keyword evidence="2" id="KW-1185">Reference proteome</keyword>
<feature type="non-terminal residue" evidence="1">
    <location>
        <position position="1"/>
    </location>
</feature>
<feature type="non-terminal residue" evidence="1">
    <location>
        <position position="205"/>
    </location>
</feature>
<dbReference type="EMBL" id="BDDD01000693">
    <property type="protein sequence ID" value="GAV69150.1"/>
    <property type="molecule type" value="Genomic_DNA"/>
</dbReference>
<dbReference type="AlphaFoldDB" id="A0A1Q3BM92"/>
<sequence length="205" mass="23692">VACWNIRGLNDPIKHREVKSLILKFKIACIGLLETIVRDVNKDRVARSISRGWKIVATHAQSLLGRIWVMWNPGVVQFMVLEILHQAIHGKMVFQGAGIYILFVYGSCDYIERMELWGNLINHSRRYVGKPWVILGNFNVSRWPTKYSGGRPVLSKAMEEFGECIKKREMEDLRQTWLFFSWSNKRAGQGAIAKKIDRVFGNWGL</sequence>
<dbReference type="PANTHER" id="PTHR35218">
    <property type="entry name" value="RNASE H DOMAIN-CONTAINING PROTEIN"/>
    <property type="match status" value="1"/>
</dbReference>
<dbReference type="InParanoid" id="A0A1Q3BM92"/>
<protein>
    <recommendedName>
        <fullName evidence="3">Exo_endo_phos domain-containing protein</fullName>
    </recommendedName>
</protein>
<dbReference type="Gene3D" id="3.60.10.10">
    <property type="entry name" value="Endonuclease/exonuclease/phosphatase"/>
    <property type="match status" value="1"/>
</dbReference>
<organism evidence="1 2">
    <name type="scientific">Cephalotus follicularis</name>
    <name type="common">Albany pitcher plant</name>
    <dbReference type="NCBI Taxonomy" id="3775"/>
    <lineage>
        <taxon>Eukaryota</taxon>
        <taxon>Viridiplantae</taxon>
        <taxon>Streptophyta</taxon>
        <taxon>Embryophyta</taxon>
        <taxon>Tracheophyta</taxon>
        <taxon>Spermatophyta</taxon>
        <taxon>Magnoliopsida</taxon>
        <taxon>eudicotyledons</taxon>
        <taxon>Gunneridae</taxon>
        <taxon>Pentapetalae</taxon>
        <taxon>rosids</taxon>
        <taxon>fabids</taxon>
        <taxon>Oxalidales</taxon>
        <taxon>Cephalotaceae</taxon>
        <taxon>Cephalotus</taxon>
    </lineage>
</organism>
<dbReference type="Proteomes" id="UP000187406">
    <property type="component" value="Unassembled WGS sequence"/>
</dbReference>
<evidence type="ECO:0000313" key="2">
    <source>
        <dbReference type="Proteomes" id="UP000187406"/>
    </source>
</evidence>
<evidence type="ECO:0000313" key="1">
    <source>
        <dbReference type="EMBL" id="GAV69150.1"/>
    </source>
</evidence>
<dbReference type="SUPFAM" id="SSF56219">
    <property type="entry name" value="DNase I-like"/>
    <property type="match status" value="1"/>
</dbReference>